<sequence>MASGSTIMDPICLVRNQNNQLTVNPRALKILEQISQPVVVVAIAGLYRTGKSYLMNRLAGQNHGEFRLGSTVRSETKGIWMWCVPHPSKENHTLVLLDTEGLGDVEKGDSKNDSWIFALAVLLSSTFVYNSMSTINHQALEQLHYVTELTELIRTKSSPSSNEEEGSAEFLSFFPDFIWTYLENALTLIPGFGTLVEAYVDAINSGGVPCLENAVITLAEHENSAAVQKAADHYSEQMTQRLNLPTDTLQELLEVHAACEKEAIDIFMEEHSWTILSNNFFLLNFPLFPWQDIMEKTKDSFIIQNEEASVKYYEAELKQLSESLMKSISGGTFFVPGGHSLYLEAKNKFEQDYKLVPRKGVKANQVLQSFLQSQAGVEEAILQADQALTDADKAMAAECAKKDAAEREQELLREKQNEEKQKMEAQERSFKENLAQLQEKMDRERENLLREQQTMLEHKLKMQKELLTEGFKKEAETLNKEIDQLKEDIQTTEKSFNISDVLDMASMILIAVLPGSYKVLGMGLKFSLIVRKGLRNPSKYILKGFLCFSSVTL</sequence>
<dbReference type="Pfam" id="PF02841">
    <property type="entry name" value="GBP_C"/>
    <property type="match status" value="1"/>
</dbReference>
<dbReference type="GO" id="GO:0005525">
    <property type="term" value="F:GTP binding"/>
    <property type="evidence" value="ECO:0007669"/>
    <property type="project" value="UniProtKB-KW"/>
</dbReference>
<dbReference type="PROSITE" id="PS51715">
    <property type="entry name" value="G_GB1_RHD3"/>
    <property type="match status" value="1"/>
</dbReference>
<dbReference type="InterPro" id="IPR037684">
    <property type="entry name" value="GBP_C"/>
</dbReference>
<organism evidence="9 10">
    <name type="scientific">Bos mutus grunniens</name>
    <name type="common">Wild yak</name>
    <name type="synonym">Bos grunniens</name>
    <dbReference type="NCBI Taxonomy" id="30521"/>
    <lineage>
        <taxon>Eukaryota</taxon>
        <taxon>Metazoa</taxon>
        <taxon>Chordata</taxon>
        <taxon>Craniata</taxon>
        <taxon>Vertebrata</taxon>
        <taxon>Euteleostomi</taxon>
        <taxon>Mammalia</taxon>
        <taxon>Eutheria</taxon>
        <taxon>Laurasiatheria</taxon>
        <taxon>Artiodactyla</taxon>
        <taxon>Ruminantia</taxon>
        <taxon>Pecora</taxon>
        <taxon>Bovidae</taxon>
        <taxon>Bovinae</taxon>
        <taxon>Bos</taxon>
    </lineage>
</organism>
<dbReference type="Gene3D" id="1.20.1000.10">
    <property type="entry name" value="Guanylate-binding protein, C-terminal domain"/>
    <property type="match status" value="1"/>
</dbReference>
<keyword evidence="1" id="KW-0399">Innate immunity</keyword>
<dbReference type="Pfam" id="PF02263">
    <property type="entry name" value="GBP"/>
    <property type="match status" value="1"/>
</dbReference>
<dbReference type="PANTHER" id="PTHR10751">
    <property type="entry name" value="GUANYLATE BINDING PROTEIN"/>
    <property type="match status" value="1"/>
</dbReference>
<dbReference type="InterPro" id="IPR030386">
    <property type="entry name" value="G_GB1_RHD3_dom"/>
</dbReference>
<keyword evidence="7" id="KW-0175">Coiled coil</keyword>
<evidence type="ECO:0000259" key="8">
    <source>
        <dbReference type="PROSITE" id="PS51715"/>
    </source>
</evidence>
<dbReference type="Gene3D" id="3.40.50.300">
    <property type="entry name" value="P-loop containing nucleotide triphosphate hydrolases"/>
    <property type="match status" value="1"/>
</dbReference>
<feature type="coiled-coil region" evidence="7">
    <location>
        <begin position="395"/>
        <end position="495"/>
    </location>
</feature>
<reference evidence="9" key="1">
    <citation type="submission" date="2019-05" db="EMBL/GenBank/DDBJ databases">
        <authorList>
            <person name="Zhang S."/>
            <person name="Liu J."/>
        </authorList>
    </citation>
    <scope>NUCLEOTIDE SEQUENCE [LARGE SCALE GENOMIC DNA]</scope>
</reference>
<evidence type="ECO:0000256" key="4">
    <source>
        <dbReference type="ARBA" id="ARBA00022859"/>
    </source>
</evidence>
<dbReference type="Ensembl" id="ENSBGRT00000006309.1">
    <property type="protein sequence ID" value="ENSBGRP00000005504.1"/>
    <property type="gene ID" value="ENSBGRG00000003017.1"/>
</dbReference>
<dbReference type="InterPro" id="IPR027417">
    <property type="entry name" value="P-loop_NTPase"/>
</dbReference>
<evidence type="ECO:0000313" key="10">
    <source>
        <dbReference type="Proteomes" id="UP000694520"/>
    </source>
</evidence>
<dbReference type="CDD" id="cd01851">
    <property type="entry name" value="GBP"/>
    <property type="match status" value="1"/>
</dbReference>
<evidence type="ECO:0000256" key="2">
    <source>
        <dbReference type="ARBA" id="ARBA00022741"/>
    </source>
</evidence>
<evidence type="ECO:0000256" key="1">
    <source>
        <dbReference type="ARBA" id="ARBA00022588"/>
    </source>
</evidence>
<keyword evidence="10" id="KW-1185">Reference proteome</keyword>
<dbReference type="FunFam" id="1.20.1000.10:FF:000001">
    <property type="entry name" value="Guanylate binding protein 1"/>
    <property type="match status" value="1"/>
</dbReference>
<name>A0A8B9WII8_BOSMU</name>
<reference evidence="9" key="2">
    <citation type="submission" date="2025-08" db="UniProtKB">
        <authorList>
            <consortium name="Ensembl"/>
        </authorList>
    </citation>
    <scope>IDENTIFICATION</scope>
</reference>
<dbReference type="InterPro" id="IPR003191">
    <property type="entry name" value="Guanylate-bd/ATL_C"/>
</dbReference>
<dbReference type="SUPFAM" id="SSF52540">
    <property type="entry name" value="P-loop containing nucleoside triphosphate hydrolases"/>
    <property type="match status" value="1"/>
</dbReference>
<dbReference type="GeneTree" id="ENSGT00940000162370"/>
<comment type="similarity">
    <text evidence="6">Belongs to the TRAFAC class dynamin-like GTPase superfamily. GB1/RHD3 GTPase family.</text>
</comment>
<accession>A0A8B9WII8</accession>
<reference evidence="9" key="3">
    <citation type="submission" date="2025-09" db="UniProtKB">
        <authorList>
            <consortium name="Ensembl"/>
        </authorList>
    </citation>
    <scope>IDENTIFICATION</scope>
</reference>
<feature type="domain" description="GB1/RHD3-type G" evidence="8">
    <location>
        <begin position="35"/>
        <end position="180"/>
    </location>
</feature>
<dbReference type="Proteomes" id="UP000694520">
    <property type="component" value="Chromosome 3"/>
</dbReference>
<dbReference type="InterPro" id="IPR015894">
    <property type="entry name" value="Guanylate-bd_N"/>
</dbReference>
<evidence type="ECO:0000256" key="5">
    <source>
        <dbReference type="ARBA" id="ARBA00023134"/>
    </source>
</evidence>
<dbReference type="InterPro" id="IPR036543">
    <property type="entry name" value="Guanylate-bd_C_sf"/>
</dbReference>
<keyword evidence="4" id="KW-0391">Immunity</keyword>
<evidence type="ECO:0000313" key="9">
    <source>
        <dbReference type="Ensembl" id="ENSBGRP00000005504.1"/>
    </source>
</evidence>
<keyword evidence="5" id="KW-0342">GTP-binding</keyword>
<dbReference type="FunFam" id="3.40.50.300:FF:000422">
    <property type="entry name" value="Guanylate-binding protein 1"/>
    <property type="match status" value="1"/>
</dbReference>
<evidence type="ECO:0000256" key="6">
    <source>
        <dbReference type="PROSITE-ProRule" id="PRU01052"/>
    </source>
</evidence>
<dbReference type="AlphaFoldDB" id="A0A8B9WII8"/>
<evidence type="ECO:0000256" key="3">
    <source>
        <dbReference type="ARBA" id="ARBA00022801"/>
    </source>
</evidence>
<proteinExistence type="inferred from homology"/>
<dbReference type="SUPFAM" id="SSF48340">
    <property type="entry name" value="Interferon-induced guanylate-binding protein 1 (GBP1), C-terminal domain"/>
    <property type="match status" value="1"/>
</dbReference>
<protein>
    <recommendedName>
        <fullName evidence="8">GB1/RHD3-type G domain-containing protein</fullName>
    </recommendedName>
</protein>
<keyword evidence="3" id="KW-0378">Hydrolase</keyword>
<evidence type="ECO:0000256" key="7">
    <source>
        <dbReference type="SAM" id="Coils"/>
    </source>
</evidence>
<dbReference type="GO" id="GO:0045087">
    <property type="term" value="P:innate immune response"/>
    <property type="evidence" value="ECO:0007669"/>
    <property type="project" value="UniProtKB-KW"/>
</dbReference>
<dbReference type="CDD" id="cd16269">
    <property type="entry name" value="GBP_C"/>
    <property type="match status" value="1"/>
</dbReference>
<dbReference type="GO" id="GO:0003924">
    <property type="term" value="F:GTPase activity"/>
    <property type="evidence" value="ECO:0007669"/>
    <property type="project" value="InterPro"/>
</dbReference>
<keyword evidence="2" id="KW-0547">Nucleotide-binding</keyword>